<evidence type="ECO:0000256" key="3">
    <source>
        <dbReference type="ARBA" id="ARBA00022576"/>
    </source>
</evidence>
<accession>X0RPK9</accession>
<evidence type="ECO:0000256" key="2">
    <source>
        <dbReference type="ARBA" id="ARBA00007441"/>
    </source>
</evidence>
<evidence type="ECO:0000256" key="5">
    <source>
        <dbReference type="ARBA" id="ARBA00022898"/>
    </source>
</evidence>
<comment type="caution">
    <text evidence="7">The sequence shown here is derived from an EMBL/GenBank/DDBJ whole genome shotgun (WGS) entry which is preliminary data.</text>
</comment>
<comment type="cofactor">
    <cofactor evidence="1">
        <name>pyridoxal 5'-phosphate</name>
        <dbReference type="ChEBI" id="CHEBI:597326"/>
    </cofactor>
</comment>
<dbReference type="GO" id="GO:0030170">
    <property type="term" value="F:pyridoxal phosphate binding"/>
    <property type="evidence" value="ECO:0007669"/>
    <property type="project" value="InterPro"/>
</dbReference>
<dbReference type="Gene3D" id="3.90.1150.10">
    <property type="entry name" value="Aspartate Aminotransferase, domain 1"/>
    <property type="match status" value="1"/>
</dbReference>
<dbReference type="InterPro" id="IPR015424">
    <property type="entry name" value="PyrdxlP-dep_Trfase"/>
</dbReference>
<name>X0RPK9_9ZZZZ</name>
<dbReference type="InterPro" id="IPR050596">
    <property type="entry name" value="AspAT/PAT-like"/>
</dbReference>
<keyword evidence="4" id="KW-0808">Transferase</keyword>
<protein>
    <recommendedName>
        <fullName evidence="6">Aminotransferase class I/classII large domain-containing protein</fullName>
    </recommendedName>
</protein>
<organism evidence="7">
    <name type="scientific">marine sediment metagenome</name>
    <dbReference type="NCBI Taxonomy" id="412755"/>
    <lineage>
        <taxon>unclassified sequences</taxon>
        <taxon>metagenomes</taxon>
        <taxon>ecological metagenomes</taxon>
    </lineage>
</organism>
<comment type="similarity">
    <text evidence="2">Belongs to the class-I pyridoxal-phosphate-dependent aminotransferase family.</text>
</comment>
<proteinExistence type="inferred from homology"/>
<dbReference type="EMBL" id="BARS01001362">
    <property type="protein sequence ID" value="GAF70794.1"/>
    <property type="molecule type" value="Genomic_DNA"/>
</dbReference>
<evidence type="ECO:0000259" key="6">
    <source>
        <dbReference type="Pfam" id="PF00155"/>
    </source>
</evidence>
<sequence length="106" mass="11754">GETSVAEMVEEYNRRRLTMVKGLNDIGLSCFEPKGAFYAFPSIKSTAMTSEEFAEKLLIEEKVAVVPGSAFGECGKGYVRCCYATSLADIEEALSRMKRFVAKHKK</sequence>
<evidence type="ECO:0000256" key="1">
    <source>
        <dbReference type="ARBA" id="ARBA00001933"/>
    </source>
</evidence>
<keyword evidence="5" id="KW-0663">Pyridoxal phosphate</keyword>
<evidence type="ECO:0000313" key="7">
    <source>
        <dbReference type="EMBL" id="GAF70794.1"/>
    </source>
</evidence>
<dbReference type="InterPro" id="IPR004839">
    <property type="entry name" value="Aminotransferase_I/II_large"/>
</dbReference>
<keyword evidence="3" id="KW-0032">Aminotransferase</keyword>
<dbReference type="SUPFAM" id="SSF53383">
    <property type="entry name" value="PLP-dependent transferases"/>
    <property type="match status" value="1"/>
</dbReference>
<dbReference type="PANTHER" id="PTHR46383:SF3">
    <property type="entry name" value="ASPARTATE AMINOTRANSFERASE-RELATED"/>
    <property type="match status" value="1"/>
</dbReference>
<dbReference type="GO" id="GO:0008483">
    <property type="term" value="F:transaminase activity"/>
    <property type="evidence" value="ECO:0007669"/>
    <property type="project" value="UniProtKB-KW"/>
</dbReference>
<feature type="non-terminal residue" evidence="7">
    <location>
        <position position="1"/>
    </location>
</feature>
<dbReference type="Pfam" id="PF00155">
    <property type="entry name" value="Aminotran_1_2"/>
    <property type="match status" value="1"/>
</dbReference>
<reference evidence="7" key="1">
    <citation type="journal article" date="2014" name="Front. Microbiol.">
        <title>High frequency of phylogenetically diverse reductive dehalogenase-homologous genes in deep subseafloor sedimentary metagenomes.</title>
        <authorList>
            <person name="Kawai M."/>
            <person name="Futagami T."/>
            <person name="Toyoda A."/>
            <person name="Takaki Y."/>
            <person name="Nishi S."/>
            <person name="Hori S."/>
            <person name="Arai W."/>
            <person name="Tsubouchi T."/>
            <person name="Morono Y."/>
            <person name="Uchiyama I."/>
            <person name="Ito T."/>
            <person name="Fujiyama A."/>
            <person name="Inagaki F."/>
            <person name="Takami H."/>
        </authorList>
    </citation>
    <scope>NUCLEOTIDE SEQUENCE</scope>
    <source>
        <strain evidence="7">Expedition CK06-06</strain>
    </source>
</reference>
<dbReference type="CDD" id="cd00609">
    <property type="entry name" value="AAT_like"/>
    <property type="match status" value="1"/>
</dbReference>
<dbReference type="AlphaFoldDB" id="X0RPK9"/>
<dbReference type="GO" id="GO:0006520">
    <property type="term" value="P:amino acid metabolic process"/>
    <property type="evidence" value="ECO:0007669"/>
    <property type="project" value="InterPro"/>
</dbReference>
<gene>
    <name evidence="7" type="ORF">S01H1_02724</name>
</gene>
<dbReference type="PANTHER" id="PTHR46383">
    <property type="entry name" value="ASPARTATE AMINOTRANSFERASE"/>
    <property type="match status" value="1"/>
</dbReference>
<feature type="domain" description="Aminotransferase class I/classII large" evidence="6">
    <location>
        <begin position="4"/>
        <end position="96"/>
    </location>
</feature>
<evidence type="ECO:0000256" key="4">
    <source>
        <dbReference type="ARBA" id="ARBA00022679"/>
    </source>
</evidence>
<dbReference type="InterPro" id="IPR015422">
    <property type="entry name" value="PyrdxlP-dep_Trfase_small"/>
</dbReference>